<dbReference type="Pfam" id="PF19877">
    <property type="entry name" value="DUF6350"/>
    <property type="match status" value="1"/>
</dbReference>
<feature type="transmembrane region" description="Helical" evidence="2">
    <location>
        <begin position="43"/>
        <end position="64"/>
    </location>
</feature>
<name>A0A7Y9FDV6_9CELL</name>
<feature type="transmembrane region" description="Helical" evidence="2">
    <location>
        <begin position="377"/>
        <end position="400"/>
    </location>
</feature>
<dbReference type="Proteomes" id="UP000577956">
    <property type="component" value="Unassembled WGS sequence"/>
</dbReference>
<protein>
    <submittedName>
        <fullName evidence="3">Uncharacterized protein</fullName>
    </submittedName>
</protein>
<feature type="region of interest" description="Disordered" evidence="1">
    <location>
        <begin position="416"/>
        <end position="446"/>
    </location>
</feature>
<feature type="transmembrane region" description="Helical" evidence="2">
    <location>
        <begin position="76"/>
        <end position="93"/>
    </location>
</feature>
<evidence type="ECO:0000256" key="1">
    <source>
        <dbReference type="SAM" id="MobiDB-lite"/>
    </source>
</evidence>
<dbReference type="AlphaFoldDB" id="A0A7Y9FDV6"/>
<reference evidence="3 4" key="1">
    <citation type="submission" date="2020-07" db="EMBL/GenBank/DDBJ databases">
        <title>Sequencing the genomes of 1000 actinobacteria strains.</title>
        <authorList>
            <person name="Klenk H.-P."/>
        </authorList>
    </citation>
    <scope>NUCLEOTIDE SEQUENCE [LARGE SCALE GENOMIC DNA]</scope>
    <source>
        <strain evidence="3 4">DSM 24482</strain>
    </source>
</reference>
<feature type="transmembrane region" description="Helical" evidence="2">
    <location>
        <begin position="99"/>
        <end position="118"/>
    </location>
</feature>
<accession>A0A7Y9FDV6</accession>
<dbReference type="InterPro" id="IPR045931">
    <property type="entry name" value="DUF6350"/>
</dbReference>
<feature type="transmembrane region" description="Helical" evidence="2">
    <location>
        <begin position="130"/>
        <end position="151"/>
    </location>
</feature>
<gene>
    <name evidence="3" type="ORF">BKA21_000959</name>
</gene>
<sequence length="446" mass="42633">MPPSTGPVPRTATRRVLSDERRPAFFDSAVDGAPRWATGALTALQAVTLSLAALALPAVAAFVATSADPSNADVGWTRAVVVAAGLWLLGHGVPLDVGGATVTVVPLGVTALALWTAWSSSRRSGVPSRSGTAGAVGTYALLTVLVGLVAGAGGAQLLRALAGGLVVGAVGLGAGLLRRPGAPTPDALLAPVRARVGPDVLAGARAGALAAAALVAAGAVLTTVWVVAGRATVGDVVDGLGLDAVGGAVLAVAELAVLPNLVLWCVAWLAGPGFAVGAGTVFSPAEVVAGPLPAIPLLGALPSPHVAGGLLLVAPALLPAVGALAGLALRRVPAPGRARGVWLRLMALGATSGLLVGALVGAASGSAGPGRMAEVGATAWLVGLLAGAGCTLGALVVAVPTDPFVRAAVRARLRPGAAGPGAAPTGPAAAGPAPVSPAGPTAAGSV</sequence>
<feature type="transmembrane region" description="Helical" evidence="2">
    <location>
        <begin position="265"/>
        <end position="285"/>
    </location>
</feature>
<feature type="transmembrane region" description="Helical" evidence="2">
    <location>
        <begin position="305"/>
        <end position="329"/>
    </location>
</feature>
<organism evidence="3 4">
    <name type="scientific">Cellulomonas oligotrophica</name>
    <dbReference type="NCBI Taxonomy" id="931536"/>
    <lineage>
        <taxon>Bacteria</taxon>
        <taxon>Bacillati</taxon>
        <taxon>Actinomycetota</taxon>
        <taxon>Actinomycetes</taxon>
        <taxon>Micrococcales</taxon>
        <taxon>Cellulomonadaceae</taxon>
        <taxon>Cellulomonas</taxon>
    </lineage>
</organism>
<dbReference type="EMBL" id="JACCBK010000001">
    <property type="protein sequence ID" value="NYD85410.1"/>
    <property type="molecule type" value="Genomic_DNA"/>
</dbReference>
<comment type="caution">
    <text evidence="3">The sequence shown here is derived from an EMBL/GenBank/DDBJ whole genome shotgun (WGS) entry which is preliminary data.</text>
</comment>
<feature type="transmembrane region" description="Helical" evidence="2">
    <location>
        <begin position="157"/>
        <end position="177"/>
    </location>
</feature>
<feature type="transmembrane region" description="Helical" evidence="2">
    <location>
        <begin position="341"/>
        <end position="365"/>
    </location>
</feature>
<dbReference type="RefSeq" id="WP_179625315.1">
    <property type="nucleotide sequence ID" value="NZ_BAABFI010000005.1"/>
</dbReference>
<proteinExistence type="predicted"/>
<evidence type="ECO:0000313" key="3">
    <source>
        <dbReference type="EMBL" id="NYD85410.1"/>
    </source>
</evidence>
<feature type="transmembrane region" description="Helical" evidence="2">
    <location>
        <begin position="240"/>
        <end position="258"/>
    </location>
</feature>
<feature type="transmembrane region" description="Helical" evidence="2">
    <location>
        <begin position="208"/>
        <end position="228"/>
    </location>
</feature>
<keyword evidence="2" id="KW-1133">Transmembrane helix</keyword>
<keyword evidence="2" id="KW-0472">Membrane</keyword>
<evidence type="ECO:0000313" key="4">
    <source>
        <dbReference type="Proteomes" id="UP000577956"/>
    </source>
</evidence>
<evidence type="ECO:0000256" key="2">
    <source>
        <dbReference type="SAM" id="Phobius"/>
    </source>
</evidence>
<keyword evidence="2" id="KW-0812">Transmembrane</keyword>